<sequence length="499" mass="54786">MRCSFSVLTATALALLPFAQAAREVFAHFIVGNAPNYDLSDWKEDIRLAQNASIDGFVLNIASQDASNANSLANAFRAANAANFKLFFSFDYNAQDPWSKDAVIALINRWANERSYFKPDNTYKPLVSTFEGPEHADDWHDIKGKTNCLFIPDWSSLGAEAAATESNSVADGLFSFDAWPKGPSAMTTEVDEQYRKALNGRPYMMPVAGWFYTNLPGWNKNWLWKGDELWDTRWQQVIDFQPDFVEILTWNDYGESHYIGPVREKSLGLFQSGNAPLNYAENMPHDGWRKLLPYYIQQYKQGSKASPAKPSTVIVTTAPTATAITTVVRTFTTIVTAPASSQTSAPFKAAKVKAVAQENTLVKEEAVVAYYRINPAKACNNGNTTGNNPNYQQTYVPEELLQDNIYFTALLAEPADISVTVGGKDLKATFSKKTPQVGGAGIYSGKVLFTNSTGDVVVTVSRTLEDGTTQLIVQAEGGPSITTECVGGMVNWNPAVISS</sequence>
<proteinExistence type="predicted"/>
<keyword evidence="3" id="KW-1185">Reference proteome</keyword>
<dbReference type="AlphaFoldDB" id="A0AAE0UB10"/>
<keyword evidence="1" id="KW-0732">Signal</keyword>
<reference evidence="2" key="1">
    <citation type="journal article" date="2023" name="Mol. Phylogenet. Evol.">
        <title>Genome-scale phylogeny and comparative genomics of the fungal order Sordariales.</title>
        <authorList>
            <person name="Hensen N."/>
            <person name="Bonometti L."/>
            <person name="Westerberg I."/>
            <person name="Brannstrom I.O."/>
            <person name="Guillou S."/>
            <person name="Cros-Aarteil S."/>
            <person name="Calhoun S."/>
            <person name="Haridas S."/>
            <person name="Kuo A."/>
            <person name="Mondo S."/>
            <person name="Pangilinan J."/>
            <person name="Riley R."/>
            <person name="LaButti K."/>
            <person name="Andreopoulos B."/>
            <person name="Lipzen A."/>
            <person name="Chen C."/>
            <person name="Yan M."/>
            <person name="Daum C."/>
            <person name="Ng V."/>
            <person name="Clum A."/>
            <person name="Steindorff A."/>
            <person name="Ohm R.A."/>
            <person name="Martin F."/>
            <person name="Silar P."/>
            <person name="Natvig D.O."/>
            <person name="Lalanne C."/>
            <person name="Gautier V."/>
            <person name="Ament-Velasquez S.L."/>
            <person name="Kruys A."/>
            <person name="Hutchinson M.I."/>
            <person name="Powell A.J."/>
            <person name="Barry K."/>
            <person name="Miller A.N."/>
            <person name="Grigoriev I.V."/>
            <person name="Debuchy R."/>
            <person name="Gladieux P."/>
            <person name="Hiltunen Thoren M."/>
            <person name="Johannesson H."/>
        </authorList>
    </citation>
    <scope>NUCLEOTIDE SEQUENCE</scope>
    <source>
        <strain evidence="2">FGSC 1904</strain>
    </source>
</reference>
<organism evidence="2 3">
    <name type="scientific">Sordaria brevicollis</name>
    <dbReference type="NCBI Taxonomy" id="83679"/>
    <lineage>
        <taxon>Eukaryota</taxon>
        <taxon>Fungi</taxon>
        <taxon>Dikarya</taxon>
        <taxon>Ascomycota</taxon>
        <taxon>Pezizomycotina</taxon>
        <taxon>Sordariomycetes</taxon>
        <taxon>Sordariomycetidae</taxon>
        <taxon>Sordariales</taxon>
        <taxon>Sordariaceae</taxon>
        <taxon>Sordaria</taxon>
    </lineage>
</organism>
<dbReference type="GO" id="GO:0051118">
    <property type="term" value="F:glucan endo-1,3-alpha-glucosidase activity"/>
    <property type="evidence" value="ECO:0007669"/>
    <property type="project" value="InterPro"/>
</dbReference>
<evidence type="ECO:0000256" key="1">
    <source>
        <dbReference type="SAM" id="SignalP"/>
    </source>
</evidence>
<reference evidence="2" key="2">
    <citation type="submission" date="2023-07" db="EMBL/GenBank/DDBJ databases">
        <authorList>
            <consortium name="Lawrence Berkeley National Laboratory"/>
            <person name="Haridas S."/>
            <person name="Hensen N."/>
            <person name="Bonometti L."/>
            <person name="Westerberg I."/>
            <person name="Brannstrom I.O."/>
            <person name="Guillou S."/>
            <person name="Cros-Aarteil S."/>
            <person name="Calhoun S."/>
            <person name="Kuo A."/>
            <person name="Mondo S."/>
            <person name="Pangilinan J."/>
            <person name="Riley R."/>
            <person name="LaButti K."/>
            <person name="Andreopoulos B."/>
            <person name="Lipzen A."/>
            <person name="Chen C."/>
            <person name="Yanf M."/>
            <person name="Daum C."/>
            <person name="Ng V."/>
            <person name="Clum A."/>
            <person name="Steindorff A."/>
            <person name="Ohm R."/>
            <person name="Martin F."/>
            <person name="Silar P."/>
            <person name="Natvig D."/>
            <person name="Lalanne C."/>
            <person name="Gautier V."/>
            <person name="Ament-velasquez S.L."/>
            <person name="Kruys A."/>
            <person name="Hutchinson M.I."/>
            <person name="Powell A.J."/>
            <person name="Barry K."/>
            <person name="Miller A.N."/>
            <person name="Grigoriev I.V."/>
            <person name="Debuchy R."/>
            <person name="Gladieux P."/>
            <person name="Thoren M.H."/>
            <person name="Johannesson H."/>
        </authorList>
    </citation>
    <scope>NUCLEOTIDE SEQUENCE</scope>
    <source>
        <strain evidence="2">FGSC 1904</strain>
    </source>
</reference>
<gene>
    <name evidence="2" type="ORF">B0T20DRAFT_507455</name>
</gene>
<evidence type="ECO:0000313" key="3">
    <source>
        <dbReference type="Proteomes" id="UP001281003"/>
    </source>
</evidence>
<dbReference type="Proteomes" id="UP001281003">
    <property type="component" value="Unassembled WGS sequence"/>
</dbReference>
<dbReference type="Gene3D" id="3.20.20.80">
    <property type="entry name" value="Glycosidases"/>
    <property type="match status" value="1"/>
</dbReference>
<name>A0AAE0UB10_SORBR</name>
<dbReference type="EMBL" id="JAUTDP010000007">
    <property type="protein sequence ID" value="KAK3397551.1"/>
    <property type="molecule type" value="Genomic_DNA"/>
</dbReference>
<accession>A0AAE0UB10</accession>
<feature type="chain" id="PRO_5042284223" evidence="1">
    <location>
        <begin position="22"/>
        <end position="499"/>
    </location>
</feature>
<dbReference type="Pfam" id="PF03659">
    <property type="entry name" value="Glyco_hydro_71"/>
    <property type="match status" value="2"/>
</dbReference>
<dbReference type="CDD" id="cd11577">
    <property type="entry name" value="GH71"/>
    <property type="match status" value="1"/>
</dbReference>
<dbReference type="InterPro" id="IPR005197">
    <property type="entry name" value="Glyco_hydro_71"/>
</dbReference>
<keyword evidence="2" id="KW-0378">Hydrolase</keyword>
<protein>
    <submittedName>
        <fullName evidence="2">Glycoside hydrolase</fullName>
    </submittedName>
</protein>
<comment type="caution">
    <text evidence="2">The sequence shown here is derived from an EMBL/GenBank/DDBJ whole genome shotgun (WGS) entry which is preliminary data.</text>
</comment>
<feature type="signal peptide" evidence="1">
    <location>
        <begin position="1"/>
        <end position="21"/>
    </location>
</feature>
<evidence type="ECO:0000313" key="2">
    <source>
        <dbReference type="EMBL" id="KAK3397551.1"/>
    </source>
</evidence>